<name>A0ABP3L0D4_9BACI</name>
<proteinExistence type="predicted"/>
<accession>A0ABP3L0D4</accession>
<reference evidence="2" key="1">
    <citation type="journal article" date="2019" name="Int. J. Syst. Evol. Microbiol.">
        <title>The Global Catalogue of Microorganisms (GCM) 10K type strain sequencing project: providing services to taxonomists for standard genome sequencing and annotation.</title>
        <authorList>
            <consortium name="The Broad Institute Genomics Platform"/>
            <consortium name="The Broad Institute Genome Sequencing Center for Infectious Disease"/>
            <person name="Wu L."/>
            <person name="Ma J."/>
        </authorList>
    </citation>
    <scope>NUCLEOTIDE SEQUENCE [LARGE SCALE GENOMIC DNA]</scope>
    <source>
        <strain evidence="2">JCM 12389</strain>
    </source>
</reference>
<dbReference type="Proteomes" id="UP001500880">
    <property type="component" value="Unassembled WGS sequence"/>
</dbReference>
<evidence type="ECO:0000313" key="2">
    <source>
        <dbReference type="Proteomes" id="UP001500880"/>
    </source>
</evidence>
<evidence type="ECO:0008006" key="3">
    <source>
        <dbReference type="Google" id="ProtNLM"/>
    </source>
</evidence>
<protein>
    <recommendedName>
        <fullName evidence="3">Phosphoesterase</fullName>
    </recommendedName>
</protein>
<evidence type="ECO:0000313" key="1">
    <source>
        <dbReference type="EMBL" id="GAA0488982.1"/>
    </source>
</evidence>
<gene>
    <name evidence="1" type="ORF">GCM10008986_13430</name>
</gene>
<comment type="caution">
    <text evidence="1">The sequence shown here is derived from an EMBL/GenBank/DDBJ whole genome shotgun (WGS) entry which is preliminary data.</text>
</comment>
<keyword evidence="2" id="KW-1185">Reference proteome</keyword>
<organism evidence="1 2">
    <name type="scientific">Salinibacillus aidingensis</name>
    <dbReference type="NCBI Taxonomy" id="237684"/>
    <lineage>
        <taxon>Bacteria</taxon>
        <taxon>Bacillati</taxon>
        <taxon>Bacillota</taxon>
        <taxon>Bacilli</taxon>
        <taxon>Bacillales</taxon>
        <taxon>Bacillaceae</taxon>
        <taxon>Salinibacillus</taxon>
    </lineage>
</organism>
<dbReference type="EMBL" id="BAAADO010000003">
    <property type="protein sequence ID" value="GAA0488982.1"/>
    <property type="molecule type" value="Genomic_DNA"/>
</dbReference>
<sequence>MLGEGRHWWITSTSDSHVNWRDGGTDFWPGEYSKTYVKAEKNYEDIMESIRAGKIFVTTGDLISELDINVQTGGSSVTFGETLTISIKESDDVTVTIRLKDPSVDNANGDNPAVKRVDLIIGDIIGKAEDRTAYSYPTTKVLARFTAKDWKQKGDYIEISYTLKNLDKNSYIRLRGTNTDQLEPAVDPKGEDPWTDFWFYSNPVFIKLSN</sequence>